<reference evidence="4" key="1">
    <citation type="submission" date="2016-06" db="EMBL/GenBank/DDBJ databases">
        <authorList>
            <person name="Varghese N."/>
        </authorList>
    </citation>
    <scope>NUCLEOTIDE SEQUENCE [LARGE SCALE GENOMIC DNA]</scope>
    <source>
        <strain evidence="4">DSM 43171</strain>
    </source>
</reference>
<feature type="transmembrane region" description="Helical" evidence="1">
    <location>
        <begin position="508"/>
        <end position="527"/>
    </location>
</feature>
<dbReference type="EMBL" id="FMDN01000007">
    <property type="protein sequence ID" value="SCG51854.1"/>
    <property type="molecule type" value="Genomic_DNA"/>
</dbReference>
<gene>
    <name evidence="3" type="ORF">GA0070560_10778</name>
</gene>
<dbReference type="InterPro" id="IPR007111">
    <property type="entry name" value="NACHT_NTPase"/>
</dbReference>
<organism evidence="3 4">
    <name type="scientific">Micromonospora halophytica</name>
    <dbReference type="NCBI Taxonomy" id="47864"/>
    <lineage>
        <taxon>Bacteria</taxon>
        <taxon>Bacillati</taxon>
        <taxon>Actinomycetota</taxon>
        <taxon>Actinomycetes</taxon>
        <taxon>Micromonosporales</taxon>
        <taxon>Micromonosporaceae</taxon>
        <taxon>Micromonospora</taxon>
    </lineage>
</organism>
<evidence type="ECO:0000259" key="2">
    <source>
        <dbReference type="PROSITE" id="PS50837"/>
    </source>
</evidence>
<feature type="transmembrane region" description="Helical" evidence="1">
    <location>
        <begin position="533"/>
        <end position="555"/>
    </location>
</feature>
<dbReference type="Gene3D" id="3.40.50.300">
    <property type="entry name" value="P-loop containing nucleotide triphosphate hydrolases"/>
    <property type="match status" value="1"/>
</dbReference>
<keyword evidence="1" id="KW-0472">Membrane</keyword>
<dbReference type="Proteomes" id="UP000199408">
    <property type="component" value="Unassembled WGS sequence"/>
</dbReference>
<name>A0A1C5I0U5_9ACTN</name>
<sequence>MRWRPSAIGKAALPFSSALVSGLLVETLNLPGWWLWILVPATVVLTWLMIWEALRRMEAPGPPTVSGLPELADSLAVAANNEWEREQAQHRSDDPLPLPVSWHPAEQRLVDQPANVHGTRLGGRVPRLNLAGKLSEIAKVYARIPSGRLVILGKAGSGKTVLAGRLLGQILNDRQPGERVPLMFGLHSWDPKSDLTIWLAEQLSRRYPALSVPFEGAINLDGRTSRAAALVHAGLILPILDGFDEINPGLHEQAMRQLNKTTRLPLILISRRDEYKRAVKRTDVLSRAEGIMLDDLELRTVAEYLPRTTNRLVPGTENGIWQPVLTRLGEQPDDPAAAMLRQVLRTPLMVFLARAIYSDTPPNDPAELLDTQRFPTQEAVEEHLVAAYVPSAYHKQSTSGQNWHPDRAQRWLAHLAAHLETQKATDLTWWQLRDSIPLRERVRFLDWGWLVALVVAAMATGVATGSPAIAIFFMLLPGNLLVISQMHWIRDKPSVPQTRRVQLNLRELLFALSSGAMAGIPAGLFLFGVASDAVIGLVTGIAVGAAVTLGITFGIPRPLDQTWAVSVADSLSADRSYTLRRALLGGAGIMLAVGVVVGGAFGHGPAAGVVAGLMTALVIGPALILPCAWGQWLLLVRGYLAFTRRLPWRSVAFLQDACKRGILRQVGAVYQFRHSRLQTYLAQQHPSRAAPTS</sequence>
<feature type="transmembrane region" description="Helical" evidence="1">
    <location>
        <begin position="31"/>
        <end position="50"/>
    </location>
</feature>
<dbReference type="RefSeq" id="WP_091295294.1">
    <property type="nucleotide sequence ID" value="NZ_FMDN01000007.1"/>
</dbReference>
<protein>
    <submittedName>
        <fullName evidence="3">NACHT domain-containing protein</fullName>
    </submittedName>
</protein>
<feature type="transmembrane region" description="Helical" evidence="1">
    <location>
        <begin position="469"/>
        <end position="488"/>
    </location>
</feature>
<dbReference type="Pfam" id="PF05729">
    <property type="entry name" value="NACHT"/>
    <property type="match status" value="1"/>
</dbReference>
<feature type="transmembrane region" description="Helical" evidence="1">
    <location>
        <begin position="607"/>
        <end position="635"/>
    </location>
</feature>
<dbReference type="OrthoDB" id="419058at2"/>
<dbReference type="InterPro" id="IPR027417">
    <property type="entry name" value="P-loop_NTPase"/>
</dbReference>
<feature type="transmembrane region" description="Helical" evidence="1">
    <location>
        <begin position="582"/>
        <end position="601"/>
    </location>
</feature>
<keyword evidence="4" id="KW-1185">Reference proteome</keyword>
<keyword evidence="1" id="KW-1133">Transmembrane helix</keyword>
<evidence type="ECO:0000313" key="3">
    <source>
        <dbReference type="EMBL" id="SCG51854.1"/>
    </source>
</evidence>
<keyword evidence="1" id="KW-0812">Transmembrane</keyword>
<dbReference type="SUPFAM" id="SSF52540">
    <property type="entry name" value="P-loop containing nucleoside triphosphate hydrolases"/>
    <property type="match status" value="1"/>
</dbReference>
<evidence type="ECO:0000313" key="4">
    <source>
        <dbReference type="Proteomes" id="UP000199408"/>
    </source>
</evidence>
<dbReference type="STRING" id="47864.GA0070560_10778"/>
<proteinExistence type="predicted"/>
<accession>A0A1C5I0U5</accession>
<evidence type="ECO:0000256" key="1">
    <source>
        <dbReference type="SAM" id="Phobius"/>
    </source>
</evidence>
<dbReference type="PROSITE" id="PS50837">
    <property type="entry name" value="NACHT"/>
    <property type="match status" value="1"/>
</dbReference>
<dbReference type="AlphaFoldDB" id="A0A1C5I0U5"/>
<feature type="domain" description="NACHT" evidence="2">
    <location>
        <begin position="147"/>
        <end position="246"/>
    </location>
</feature>